<protein>
    <recommendedName>
        <fullName evidence="1">R3H-associated N-terminal domain-containing protein</fullName>
    </recommendedName>
</protein>
<reference evidence="2" key="2">
    <citation type="submission" date="2023-05" db="EMBL/GenBank/DDBJ databases">
        <authorList>
            <person name="Fouks B."/>
        </authorList>
    </citation>
    <scope>NUCLEOTIDE SEQUENCE</scope>
    <source>
        <strain evidence="2">Stay&amp;Tobe</strain>
        <tissue evidence="2">Testes</tissue>
    </source>
</reference>
<evidence type="ECO:0000313" key="3">
    <source>
        <dbReference type="Proteomes" id="UP001233999"/>
    </source>
</evidence>
<sequence length="270" mass="31253">MGVISKNDPKLGIFASSEESLNIPDYSDDERSNSNNEAMVLPVTRTSRRIRNRIPSVPMSFGSHKKRVGKKRSRRVENVNQLMTLMEDEELGELSIYDFVCHSNDVFQRLLEDNDSLEVWNNFVQSSEEIQTMITSVKGFHKYPKSLCSSNKSDMRLTGDEAFMNIKTGLRNVLKKNRVPLGMLEFLENQIVEFFSNMPHGTYISSACLSSYERLLLHAVSQYHRLISNSFDCEKEHVRLVKVFNPYKLYKSPEILLGKYLEDRRKMVVH</sequence>
<dbReference type="InterPro" id="IPR039629">
    <property type="entry name" value="R3HDM4"/>
</dbReference>
<evidence type="ECO:0000313" key="2">
    <source>
        <dbReference type="EMBL" id="KAJ9583385.1"/>
    </source>
</evidence>
<dbReference type="GO" id="GO:0003676">
    <property type="term" value="F:nucleic acid binding"/>
    <property type="evidence" value="ECO:0007669"/>
    <property type="project" value="InterPro"/>
</dbReference>
<evidence type="ECO:0000259" key="1">
    <source>
        <dbReference type="Pfam" id="PF13902"/>
    </source>
</evidence>
<dbReference type="SUPFAM" id="SSF82708">
    <property type="entry name" value="R3H domain"/>
    <property type="match status" value="1"/>
</dbReference>
<dbReference type="InterPro" id="IPR036867">
    <property type="entry name" value="R3H_dom_sf"/>
</dbReference>
<name>A0AAD7ZMG7_DIPPU</name>
<keyword evidence="3" id="KW-1185">Reference proteome</keyword>
<accession>A0AAD7ZMG7</accession>
<dbReference type="Pfam" id="PF13902">
    <property type="entry name" value="R3H-assoc"/>
    <property type="match status" value="1"/>
</dbReference>
<dbReference type="EMBL" id="JASPKZ010007609">
    <property type="protein sequence ID" value="KAJ9583385.1"/>
    <property type="molecule type" value="Genomic_DNA"/>
</dbReference>
<dbReference type="PANTHER" id="PTHR32019">
    <property type="entry name" value="R3H DOMAIN-CONTAINING PROTEIN 4"/>
    <property type="match status" value="1"/>
</dbReference>
<proteinExistence type="predicted"/>
<comment type="caution">
    <text evidence="2">The sequence shown here is derived from an EMBL/GenBank/DDBJ whole genome shotgun (WGS) entry which is preliminary data.</text>
</comment>
<dbReference type="InterPro" id="IPR025952">
    <property type="entry name" value="R3H-assoc_dom"/>
</dbReference>
<dbReference type="Proteomes" id="UP001233999">
    <property type="component" value="Unassembled WGS sequence"/>
</dbReference>
<organism evidence="2 3">
    <name type="scientific">Diploptera punctata</name>
    <name type="common">Pacific beetle cockroach</name>
    <dbReference type="NCBI Taxonomy" id="6984"/>
    <lineage>
        <taxon>Eukaryota</taxon>
        <taxon>Metazoa</taxon>
        <taxon>Ecdysozoa</taxon>
        <taxon>Arthropoda</taxon>
        <taxon>Hexapoda</taxon>
        <taxon>Insecta</taxon>
        <taxon>Pterygota</taxon>
        <taxon>Neoptera</taxon>
        <taxon>Polyneoptera</taxon>
        <taxon>Dictyoptera</taxon>
        <taxon>Blattodea</taxon>
        <taxon>Blaberoidea</taxon>
        <taxon>Blaberidae</taxon>
        <taxon>Diplopterinae</taxon>
        <taxon>Diploptera</taxon>
    </lineage>
</organism>
<dbReference type="PANTHER" id="PTHR32019:SF2">
    <property type="entry name" value="R3H DOMAIN-CONTAINING PROTEIN 4"/>
    <property type="match status" value="1"/>
</dbReference>
<feature type="domain" description="R3H-associated N-terminal" evidence="1">
    <location>
        <begin position="65"/>
        <end position="176"/>
    </location>
</feature>
<gene>
    <name evidence="2" type="ORF">L9F63_022251</name>
</gene>
<dbReference type="AlphaFoldDB" id="A0AAD7ZMG7"/>
<dbReference type="Gene3D" id="3.30.1370.50">
    <property type="entry name" value="R3H-like domain"/>
    <property type="match status" value="1"/>
</dbReference>
<reference evidence="2" key="1">
    <citation type="journal article" date="2023" name="IScience">
        <title>Live-bearing cockroach genome reveals convergent evolutionary mechanisms linked to viviparity in insects and beyond.</title>
        <authorList>
            <person name="Fouks B."/>
            <person name="Harrison M.C."/>
            <person name="Mikhailova A.A."/>
            <person name="Marchal E."/>
            <person name="English S."/>
            <person name="Carruthers M."/>
            <person name="Jennings E.C."/>
            <person name="Chiamaka E.L."/>
            <person name="Frigard R.A."/>
            <person name="Pippel M."/>
            <person name="Attardo G.M."/>
            <person name="Benoit J.B."/>
            <person name="Bornberg-Bauer E."/>
            <person name="Tobe S.S."/>
        </authorList>
    </citation>
    <scope>NUCLEOTIDE SEQUENCE</scope>
    <source>
        <strain evidence="2">Stay&amp;Tobe</strain>
    </source>
</reference>